<dbReference type="Pfam" id="PF01266">
    <property type="entry name" value="DAO"/>
    <property type="match status" value="1"/>
</dbReference>
<reference evidence="7 8" key="1">
    <citation type="journal article" date="2010" name="Nat. Biotechnol.">
        <title>Genome sequence of the model mushroom Schizophyllum commune.</title>
        <authorList>
            <person name="Ohm R.A."/>
            <person name="de Jong J.F."/>
            <person name="Lugones L.G."/>
            <person name="Aerts A."/>
            <person name="Kothe E."/>
            <person name="Stajich J.E."/>
            <person name="de Vries R.P."/>
            <person name="Record E."/>
            <person name="Levasseur A."/>
            <person name="Baker S.E."/>
            <person name="Bartholomew K.A."/>
            <person name="Coutinho P.M."/>
            <person name="Erdmann S."/>
            <person name="Fowler T.J."/>
            <person name="Gathman A.C."/>
            <person name="Lombard V."/>
            <person name="Henrissat B."/>
            <person name="Knabe N."/>
            <person name="Kuees U."/>
            <person name="Lilly W.W."/>
            <person name="Lindquist E."/>
            <person name="Lucas S."/>
            <person name="Magnuson J.K."/>
            <person name="Piumi F."/>
            <person name="Raudaskoski M."/>
            <person name="Salamov A."/>
            <person name="Schmutz J."/>
            <person name="Schwarze F.W.M.R."/>
            <person name="vanKuyk P.A."/>
            <person name="Horton J.S."/>
            <person name="Grigoriev I.V."/>
            <person name="Woesten H.A.B."/>
        </authorList>
    </citation>
    <scope>NUCLEOTIDE SEQUENCE [LARGE SCALE GENOMIC DNA]</scope>
    <source>
        <strain evidence="8">H4-8 / FGSC 9210</strain>
    </source>
</reference>
<proteinExistence type="inferred from homology"/>
<dbReference type="SUPFAM" id="SSF51905">
    <property type="entry name" value="FAD/NAD(P)-binding domain"/>
    <property type="match status" value="1"/>
</dbReference>
<dbReference type="EMBL" id="GL377308">
    <property type="protein sequence ID" value="EFI95284.1"/>
    <property type="molecule type" value="Genomic_DNA"/>
</dbReference>
<dbReference type="FunCoup" id="D8Q9U3">
    <property type="interactions" value="137"/>
</dbReference>
<dbReference type="GO" id="GO:0004657">
    <property type="term" value="F:proline dehydrogenase activity"/>
    <property type="evidence" value="ECO:0007669"/>
    <property type="project" value="EnsemblFungi"/>
</dbReference>
<evidence type="ECO:0000259" key="6">
    <source>
        <dbReference type="Pfam" id="PF01266"/>
    </source>
</evidence>
<dbReference type="GO" id="GO:0050031">
    <property type="term" value="F:L-pipecolate oxidase activity"/>
    <property type="evidence" value="ECO:0007669"/>
    <property type="project" value="EnsemblFungi"/>
</dbReference>
<evidence type="ECO:0000256" key="3">
    <source>
        <dbReference type="ARBA" id="ARBA00022630"/>
    </source>
</evidence>
<keyword evidence="4" id="KW-0274">FAD</keyword>
<dbReference type="OrthoDB" id="2219495at2759"/>
<organism evidence="8">
    <name type="scientific">Schizophyllum commune (strain H4-8 / FGSC 9210)</name>
    <name type="common">Split gill fungus</name>
    <dbReference type="NCBI Taxonomy" id="578458"/>
    <lineage>
        <taxon>Eukaryota</taxon>
        <taxon>Fungi</taxon>
        <taxon>Dikarya</taxon>
        <taxon>Basidiomycota</taxon>
        <taxon>Agaricomycotina</taxon>
        <taxon>Agaricomycetes</taxon>
        <taxon>Agaricomycetidae</taxon>
        <taxon>Agaricales</taxon>
        <taxon>Schizophyllaceae</taxon>
        <taxon>Schizophyllum</taxon>
    </lineage>
</organism>
<dbReference type="GO" id="GO:0050660">
    <property type="term" value="F:flavin adenine dinucleotide binding"/>
    <property type="evidence" value="ECO:0007669"/>
    <property type="project" value="EnsemblFungi"/>
</dbReference>
<dbReference type="GO" id="GO:0008115">
    <property type="term" value="F:sarcosine oxidase activity"/>
    <property type="evidence" value="ECO:0007669"/>
    <property type="project" value="TreeGrafter"/>
</dbReference>
<comment type="cofactor">
    <cofactor evidence="1">
        <name>FAD</name>
        <dbReference type="ChEBI" id="CHEBI:57692"/>
    </cofactor>
</comment>
<dbReference type="SUPFAM" id="SSF54373">
    <property type="entry name" value="FAD-linked reductases, C-terminal domain"/>
    <property type="match status" value="1"/>
</dbReference>
<dbReference type="KEGG" id="scm:SCHCO_02631391"/>
<dbReference type="GeneID" id="9591607"/>
<keyword evidence="8" id="KW-1185">Reference proteome</keyword>
<dbReference type="Proteomes" id="UP000007431">
    <property type="component" value="Unassembled WGS sequence"/>
</dbReference>
<evidence type="ECO:0000256" key="4">
    <source>
        <dbReference type="ARBA" id="ARBA00022827"/>
    </source>
</evidence>
<dbReference type="Gene3D" id="3.50.50.60">
    <property type="entry name" value="FAD/NAD(P)-binding domain"/>
    <property type="match status" value="1"/>
</dbReference>
<accession>D8Q9U3</accession>
<dbReference type="InterPro" id="IPR036188">
    <property type="entry name" value="FAD/NAD-bd_sf"/>
</dbReference>
<dbReference type="STRING" id="578458.D8Q9U3"/>
<evidence type="ECO:0000256" key="1">
    <source>
        <dbReference type="ARBA" id="ARBA00001974"/>
    </source>
</evidence>
<evidence type="ECO:0000313" key="7">
    <source>
        <dbReference type="EMBL" id="EFI95284.1"/>
    </source>
</evidence>
<evidence type="ECO:0000256" key="2">
    <source>
        <dbReference type="ARBA" id="ARBA00010989"/>
    </source>
</evidence>
<dbReference type="HOGENOM" id="CLU_007884_0_1_1"/>
<keyword evidence="3" id="KW-0285">Flavoprotein</keyword>
<dbReference type="PANTHER" id="PTHR10961">
    <property type="entry name" value="PEROXISOMAL SARCOSINE OXIDASE"/>
    <property type="match status" value="1"/>
</dbReference>
<keyword evidence="5" id="KW-0560">Oxidoreductase</keyword>
<dbReference type="VEuPathDB" id="FungiDB:SCHCODRAFT_02631391"/>
<dbReference type="eggNOG" id="KOG2820">
    <property type="taxonomic scope" value="Eukaryota"/>
</dbReference>
<gene>
    <name evidence="7" type="ORF">SCHCODRAFT_57629</name>
</gene>
<evidence type="ECO:0000313" key="8">
    <source>
        <dbReference type="Proteomes" id="UP000007431"/>
    </source>
</evidence>
<dbReference type="OMA" id="FYMFPPN"/>
<feature type="domain" description="FAD dependent oxidoreductase" evidence="6">
    <location>
        <begin position="4"/>
        <end position="373"/>
    </location>
</feature>
<dbReference type="Gene3D" id="3.30.9.10">
    <property type="entry name" value="D-Amino Acid Oxidase, subunit A, domain 2"/>
    <property type="match status" value="1"/>
</dbReference>
<dbReference type="InterPro" id="IPR045170">
    <property type="entry name" value="MTOX"/>
</dbReference>
<sequence length="426" mass="46075">MDDKILIVGAGCFGISTAYHLLKRGFTNITLLERSGVLPAVDGSSNDFNRIVRSSYSDKFYAQLALDAIKTWKTDLYKDAYHECGVLVLGSNGHSEYKDAALKHDKEMGLDLVDLGKSEALRTAIPEGIKAGSFEGYTGYLNRNAGWAMASQGLELLTNEVKALGATILTGKTVSQLLREDGQTKGVICTDESTYEAALVVLATGAWTGSTFNADLDCTALCTATGQSVAMVQLTEKEAVLYRKAPVVLEFSSGFYVFPPNVKNVVKMAIHNVGVTNKRDGNVSTPRTVVTNPIDGLAIPKKSVTALREGLRKIYPELAKRPFVATRLCWYNDTPDGDWLIGSKPGDPGLFFATGGSGHAYKFLPVIGRLVADAIEGKLPEELVKKFAVDRAWGPPDLSREGYAQGPLEIDLEELAKNADDLTPVR</sequence>
<comment type="similarity">
    <text evidence="2">Belongs to the MSOX/MTOX family.</text>
</comment>
<dbReference type="InterPro" id="IPR006076">
    <property type="entry name" value="FAD-dep_OxRdtase"/>
</dbReference>
<evidence type="ECO:0000256" key="5">
    <source>
        <dbReference type="ARBA" id="ARBA00023002"/>
    </source>
</evidence>
<name>D8Q9U3_SCHCM</name>
<protein>
    <recommendedName>
        <fullName evidence="6">FAD dependent oxidoreductase domain-containing protein</fullName>
    </recommendedName>
</protein>
<dbReference type="InParanoid" id="D8Q9U3"/>
<dbReference type="AlphaFoldDB" id="D8Q9U3"/>
<dbReference type="PANTHER" id="PTHR10961:SF46">
    <property type="entry name" value="PEROXISOMAL SARCOSINE OXIDASE"/>
    <property type="match status" value="1"/>
</dbReference>